<sequence length="338" mass="38017">MSKDLKALLVSFKDATSYWVTNLTSDKISRIKAAKVADPLDELLKLVKLIKAHVTKVGIIFNPETLAKQEHTAYTTLEKLSETLILLVSVVSQLQANYISKLFYNAIVCQATQLIESNHELANELAYIYEVKEDSARLVSVGKIWSNCDSLTALISNGALSLLTSEIKQSIGLIDDGFDEFVEWTENPVDMDDDPFGFSDDDEEEGEEEEVKSEEDAGKLASEDAEYEENTAELKTYAEEWIKKIELIKLLLPSFKKSLPKSTTGSQIDEIDTLQRKISNSIDKLIVDLMMNRTITSQTGLITKEMSSHSRKLAKLGESIHNNDKKATWYTTWINKFS</sequence>
<dbReference type="RefSeq" id="XP_051606525.1">
    <property type="nucleotide sequence ID" value="XM_051754542.1"/>
</dbReference>
<gene>
    <name evidence="3" type="ORF">KGF57_004977</name>
</gene>
<dbReference type="Pfam" id="PF13324">
    <property type="entry name" value="GCIP_N"/>
    <property type="match status" value="1"/>
</dbReference>
<dbReference type="EMBL" id="JAIHNG010000166">
    <property type="protein sequence ID" value="KAI5949015.1"/>
    <property type="molecule type" value="Genomic_DNA"/>
</dbReference>
<name>A0AAD5FWD8_9ASCO</name>
<dbReference type="Proteomes" id="UP001204833">
    <property type="component" value="Unassembled WGS sequence"/>
</dbReference>
<dbReference type="PANTHER" id="PTHR15492:SF1">
    <property type="entry name" value="CYCLIN-D1-BINDING PROTEIN 1"/>
    <property type="match status" value="1"/>
</dbReference>
<evidence type="ECO:0000259" key="2">
    <source>
        <dbReference type="Pfam" id="PF13324"/>
    </source>
</evidence>
<dbReference type="InterPro" id="IPR026907">
    <property type="entry name" value="GCIP-like"/>
</dbReference>
<dbReference type="GO" id="GO:0005634">
    <property type="term" value="C:nucleus"/>
    <property type="evidence" value="ECO:0007669"/>
    <property type="project" value="TreeGrafter"/>
</dbReference>
<feature type="region of interest" description="Disordered" evidence="1">
    <location>
        <begin position="190"/>
        <end position="225"/>
    </location>
</feature>
<dbReference type="InterPro" id="IPR049317">
    <property type="entry name" value="GCIP-like_N"/>
</dbReference>
<proteinExistence type="predicted"/>
<evidence type="ECO:0000313" key="3">
    <source>
        <dbReference type="EMBL" id="KAI5949015.1"/>
    </source>
</evidence>
<protein>
    <recommendedName>
        <fullName evidence="2">Cyclin-D1-binding protein 1-like N-terminal domain-containing protein</fullName>
    </recommendedName>
</protein>
<dbReference type="GeneID" id="76153021"/>
<dbReference type="Gene3D" id="1.20.1420.10">
    <property type="entry name" value="Talin, central domain"/>
    <property type="match status" value="1"/>
</dbReference>
<comment type="caution">
    <text evidence="3">The sequence shown here is derived from an EMBL/GenBank/DDBJ whole genome shotgun (WGS) entry which is preliminary data.</text>
</comment>
<accession>A0AAD5FWD8</accession>
<feature type="domain" description="Cyclin-D1-binding protein 1-like N-terminal" evidence="2">
    <location>
        <begin position="42"/>
        <end position="186"/>
    </location>
</feature>
<feature type="compositionally biased region" description="Acidic residues" evidence="1">
    <location>
        <begin position="190"/>
        <end position="213"/>
    </location>
</feature>
<reference evidence="3 4" key="1">
    <citation type="journal article" date="2022" name="DNA Res.">
        <title>Genome analysis of five recently described species of the CUG-Ser clade uncovers Candida theae as a new hybrid lineage with pathogenic potential in the Candida parapsilosis species complex.</title>
        <authorList>
            <person name="Mixao V."/>
            <person name="Del Olmo V."/>
            <person name="Hegedusova E."/>
            <person name="Saus E."/>
            <person name="Pryszcz L."/>
            <person name="Cillingova A."/>
            <person name="Nosek J."/>
            <person name="Gabaldon T."/>
        </authorList>
    </citation>
    <scope>NUCLEOTIDE SEQUENCE [LARGE SCALE GENOMIC DNA]</scope>
    <source>
        <strain evidence="3 4">CBS 12239</strain>
    </source>
</reference>
<dbReference type="PANTHER" id="PTHR15492">
    <property type="entry name" value="CYCLIN D1-BINDING PROTEIN 1"/>
    <property type="match status" value="1"/>
</dbReference>
<organism evidence="3 4">
    <name type="scientific">Candida theae</name>
    <dbReference type="NCBI Taxonomy" id="1198502"/>
    <lineage>
        <taxon>Eukaryota</taxon>
        <taxon>Fungi</taxon>
        <taxon>Dikarya</taxon>
        <taxon>Ascomycota</taxon>
        <taxon>Saccharomycotina</taxon>
        <taxon>Pichiomycetes</taxon>
        <taxon>Debaryomycetaceae</taxon>
        <taxon>Candida/Lodderomyces clade</taxon>
        <taxon>Candida</taxon>
    </lineage>
</organism>
<evidence type="ECO:0000256" key="1">
    <source>
        <dbReference type="SAM" id="MobiDB-lite"/>
    </source>
</evidence>
<dbReference type="AlphaFoldDB" id="A0AAD5FWD8"/>
<keyword evidence="4" id="KW-1185">Reference proteome</keyword>
<dbReference type="Gene3D" id="1.20.1410.10">
    <property type="entry name" value="I/LWEQ domain"/>
    <property type="match status" value="1"/>
</dbReference>
<evidence type="ECO:0000313" key="4">
    <source>
        <dbReference type="Proteomes" id="UP001204833"/>
    </source>
</evidence>